<protein>
    <submittedName>
        <fullName evidence="4">Secreted protein</fullName>
    </submittedName>
</protein>
<evidence type="ECO:0000313" key="3">
    <source>
        <dbReference type="Proteomes" id="UP000270296"/>
    </source>
</evidence>
<accession>A0A183IUU2</accession>
<organism evidence="4">
    <name type="scientific">Soboliphyme baturini</name>
    <dbReference type="NCBI Taxonomy" id="241478"/>
    <lineage>
        <taxon>Eukaryota</taxon>
        <taxon>Metazoa</taxon>
        <taxon>Ecdysozoa</taxon>
        <taxon>Nematoda</taxon>
        <taxon>Enoplea</taxon>
        <taxon>Dorylaimia</taxon>
        <taxon>Dioctophymatida</taxon>
        <taxon>Dioctophymatoidea</taxon>
        <taxon>Soboliphymatidae</taxon>
        <taxon>Soboliphyme</taxon>
    </lineage>
</organism>
<feature type="region of interest" description="Disordered" evidence="1">
    <location>
        <begin position="59"/>
        <end position="78"/>
    </location>
</feature>
<gene>
    <name evidence="2" type="ORF">SBAD_LOCUS7389</name>
</gene>
<reference evidence="4" key="1">
    <citation type="submission" date="2016-06" db="UniProtKB">
        <authorList>
            <consortium name="WormBaseParasite"/>
        </authorList>
    </citation>
    <scope>IDENTIFICATION</scope>
</reference>
<dbReference type="EMBL" id="UZAM01010583">
    <property type="protein sequence ID" value="VDP12951.1"/>
    <property type="molecule type" value="Genomic_DNA"/>
</dbReference>
<evidence type="ECO:0000313" key="2">
    <source>
        <dbReference type="EMBL" id="VDP12951.1"/>
    </source>
</evidence>
<sequence length="98" mass="10938">MLFSVVSPSCVSLLVIETDFYLSSDKHQLVVSVSWVAHCDRVIALIAVIVVTRTLDGRTDGRRRRSRRFPPSKPPSRSIRRAITILERGVPAATFTAM</sequence>
<reference evidence="2 3" key="2">
    <citation type="submission" date="2018-11" db="EMBL/GenBank/DDBJ databases">
        <authorList>
            <consortium name="Pathogen Informatics"/>
        </authorList>
    </citation>
    <scope>NUCLEOTIDE SEQUENCE [LARGE SCALE GENOMIC DNA]</scope>
</reference>
<evidence type="ECO:0000256" key="1">
    <source>
        <dbReference type="SAM" id="MobiDB-lite"/>
    </source>
</evidence>
<evidence type="ECO:0000313" key="4">
    <source>
        <dbReference type="WBParaSite" id="SBAD_0000766401-mRNA-1"/>
    </source>
</evidence>
<name>A0A183IUU2_9BILA</name>
<dbReference type="WBParaSite" id="SBAD_0000766401-mRNA-1">
    <property type="protein sequence ID" value="SBAD_0000766401-mRNA-1"/>
    <property type="gene ID" value="SBAD_0000766401"/>
</dbReference>
<keyword evidence="3" id="KW-1185">Reference proteome</keyword>
<feature type="compositionally biased region" description="Basic residues" evidence="1">
    <location>
        <begin position="61"/>
        <end position="70"/>
    </location>
</feature>
<dbReference type="AlphaFoldDB" id="A0A183IUU2"/>
<dbReference type="Proteomes" id="UP000270296">
    <property type="component" value="Unassembled WGS sequence"/>
</dbReference>
<proteinExistence type="predicted"/>